<dbReference type="AlphaFoldDB" id="A0A397G3W0"/>
<dbReference type="PANTHER" id="PTHR21337:SF0">
    <property type="entry name" value="PHOSPHO-2-DEHYDRO-3-DEOXYHEPTONATE ALDOLASE"/>
    <property type="match status" value="1"/>
</dbReference>
<feature type="binding site" evidence="5">
    <location>
        <position position="83"/>
    </location>
    <ligand>
        <name>phosphoenolpyruvate</name>
        <dbReference type="ChEBI" id="CHEBI:58702"/>
    </ligand>
</feature>
<dbReference type="GO" id="GO:0009073">
    <property type="term" value="P:aromatic amino acid family biosynthetic process"/>
    <property type="evidence" value="ECO:0007669"/>
    <property type="project" value="UniProtKB-KW"/>
</dbReference>
<organism evidence="7 8">
    <name type="scientific">Aphanomyces astaci</name>
    <name type="common">Crayfish plague agent</name>
    <dbReference type="NCBI Taxonomy" id="112090"/>
    <lineage>
        <taxon>Eukaryota</taxon>
        <taxon>Sar</taxon>
        <taxon>Stramenopiles</taxon>
        <taxon>Oomycota</taxon>
        <taxon>Saprolegniomycetes</taxon>
        <taxon>Saprolegniales</taxon>
        <taxon>Verrucalvaceae</taxon>
        <taxon>Aphanomyces</taxon>
    </lineage>
</organism>
<evidence type="ECO:0000256" key="4">
    <source>
        <dbReference type="ARBA" id="ARBA00047508"/>
    </source>
</evidence>
<dbReference type="InterPro" id="IPR002480">
    <property type="entry name" value="DAHP_synth_2"/>
</dbReference>
<dbReference type="EC" id="2.5.1.54" evidence="6"/>
<dbReference type="VEuPathDB" id="FungiDB:H257_02651"/>
<evidence type="ECO:0000313" key="8">
    <source>
        <dbReference type="Proteomes" id="UP000266196"/>
    </source>
</evidence>
<dbReference type="Proteomes" id="UP000266196">
    <property type="component" value="Unassembled WGS sequence"/>
</dbReference>
<keyword evidence="6" id="KW-0028">Amino-acid biosynthesis</keyword>
<dbReference type="UniPathway" id="UPA00053">
    <property type="reaction ID" value="UER00084"/>
</dbReference>
<dbReference type="GO" id="GO:0008652">
    <property type="term" value="P:amino acid biosynthetic process"/>
    <property type="evidence" value="ECO:0007669"/>
    <property type="project" value="UniProtKB-KW"/>
</dbReference>
<dbReference type="GO" id="GO:0003849">
    <property type="term" value="F:3-deoxy-7-phosphoheptulonate synthase activity"/>
    <property type="evidence" value="ECO:0007669"/>
    <property type="project" value="UniProtKB-EC"/>
</dbReference>
<comment type="caution">
    <text evidence="7">The sequence shown here is derived from an EMBL/GenBank/DDBJ whole genome shotgun (WGS) entry which is preliminary data.</text>
</comment>
<evidence type="ECO:0000256" key="6">
    <source>
        <dbReference type="RuleBase" id="RU363071"/>
    </source>
</evidence>
<dbReference type="Pfam" id="PF01474">
    <property type="entry name" value="DAHP_synth_2"/>
    <property type="match status" value="1"/>
</dbReference>
<dbReference type="InterPro" id="IPR013785">
    <property type="entry name" value="Aldolase_TIM"/>
</dbReference>
<feature type="binding site" evidence="5">
    <location>
        <position position="44"/>
    </location>
    <ligand>
        <name>Mn(2+)</name>
        <dbReference type="ChEBI" id="CHEBI:29035"/>
    </ligand>
</feature>
<dbReference type="VEuPathDB" id="FungiDB:H257_09742"/>
<comment type="cofactor">
    <cofactor evidence="5">
        <name>Mn(2+)</name>
        <dbReference type="ChEBI" id="CHEBI:29035"/>
    </cofactor>
    <cofactor evidence="5">
        <name>Co(2+)</name>
        <dbReference type="ChEBI" id="CHEBI:48828"/>
    </cofactor>
    <cofactor evidence="5">
        <name>Cd(2+)</name>
        <dbReference type="ChEBI" id="CHEBI:48775"/>
    </cofactor>
    <text evidence="5">Binds 1 divalent cation per subunit. The enzyme is active with manganese, cobalt or cadmium ions.</text>
</comment>
<gene>
    <name evidence="7" type="ORF">DYB31_000026</name>
</gene>
<feature type="binding site" evidence="5">
    <location>
        <position position="260"/>
    </location>
    <ligand>
        <name>phosphoenolpyruvate</name>
        <dbReference type="ChEBI" id="CHEBI:58702"/>
    </ligand>
</feature>
<comment type="pathway">
    <text evidence="1 6">Metabolic intermediate biosynthesis; chorismate biosynthesis; chorismate from D-erythrose 4-phosphate and phosphoenolpyruvate: step 1/7.</text>
</comment>
<dbReference type="Gene3D" id="3.20.20.70">
    <property type="entry name" value="Aldolase class I"/>
    <property type="match status" value="1"/>
</dbReference>
<proteinExistence type="inferred from homology"/>
<evidence type="ECO:0000313" key="7">
    <source>
        <dbReference type="EMBL" id="RHZ41610.1"/>
    </source>
</evidence>
<evidence type="ECO:0000256" key="2">
    <source>
        <dbReference type="ARBA" id="ARBA00008911"/>
    </source>
</evidence>
<feature type="binding site" evidence="5">
    <location>
        <position position="293"/>
    </location>
    <ligand>
        <name>phosphoenolpyruvate</name>
        <dbReference type="ChEBI" id="CHEBI:58702"/>
    </ligand>
</feature>
<keyword evidence="5" id="KW-0170">Cobalt</keyword>
<evidence type="ECO:0000256" key="3">
    <source>
        <dbReference type="ARBA" id="ARBA00022679"/>
    </source>
</evidence>
<sequence length="473" mass="53466">MYLHDVPVVKGLPPLVSVQEVDRLRLQLAEVAEGKRFVLQGGDCAESFSDCQSDIIEKKLRIMMQMSLVLVWGARMPTTRVARMAGQFSKPRSQATEVIDGDEVCTFRGENVNGFHKNERTPDPNRLLEGYFHSAATLNYGRLLLDNGFADIHDAAKWELGFVQNSVRREEYSHMVEAIQDSLQFVHTCGVGADNSLKTMDLFVSHEGLGLGYEEAMTREVNGQYYNLGTDFLWIGDRTRQLDHAHVEYFRGIANPIGVKVGPSTPPNDLVELVRTLWPHPELTPGKITLITRYGDDKVESLLPLHIAAIQAAGLKVVWSCDPCHGNTITTPNGYKTRPFARVRHCLERYLQKDIYIYIYIYVPIGIGKRVEVGSYRINQFPLHRVTRMYRWEDMSLVSHVESDADDVNIALFHPLPGGGFLYGTKQGRVRLCRPWRGAFDDPRNENTLKESLDLHALFATSPVSHFGQSRGH</sequence>
<keyword evidence="5" id="KW-0464">Manganese</keyword>
<protein>
    <recommendedName>
        <fullName evidence="6">Phospho-2-dehydro-3-deoxyheptonate aldolase</fullName>
        <ecNumber evidence="6">2.5.1.54</ecNumber>
    </recommendedName>
</protein>
<comment type="catalytic activity">
    <reaction evidence="4 6">
        <text>D-erythrose 4-phosphate + phosphoenolpyruvate + H2O = 7-phospho-2-dehydro-3-deoxy-D-arabino-heptonate + phosphate</text>
        <dbReference type="Rhea" id="RHEA:14717"/>
        <dbReference type="ChEBI" id="CHEBI:15377"/>
        <dbReference type="ChEBI" id="CHEBI:16897"/>
        <dbReference type="ChEBI" id="CHEBI:43474"/>
        <dbReference type="ChEBI" id="CHEBI:58394"/>
        <dbReference type="ChEBI" id="CHEBI:58702"/>
        <dbReference type="EC" id="2.5.1.54"/>
    </reaction>
</comment>
<dbReference type="PANTHER" id="PTHR21337">
    <property type="entry name" value="PHOSPHO-2-DEHYDRO-3-DEOXYHEPTONATE ALDOLASE 1, 2"/>
    <property type="match status" value="1"/>
</dbReference>
<evidence type="ECO:0000256" key="5">
    <source>
        <dbReference type="PIRSR" id="PIRSR602480-1"/>
    </source>
</evidence>
<feature type="binding site" evidence="5">
    <location>
        <position position="325"/>
    </location>
    <ligand>
        <name>Mn(2+)</name>
        <dbReference type="ChEBI" id="CHEBI:29035"/>
    </ligand>
</feature>
<reference evidence="7 8" key="1">
    <citation type="submission" date="2018-08" db="EMBL/GenBank/DDBJ databases">
        <title>Aphanomyces genome sequencing and annotation.</title>
        <authorList>
            <person name="Minardi D."/>
            <person name="Oidtmann B."/>
            <person name="Van Der Giezen M."/>
            <person name="Studholme D.J."/>
        </authorList>
    </citation>
    <scope>NUCLEOTIDE SEQUENCE [LARGE SCALE GENOMIC DNA]</scope>
    <source>
        <strain evidence="7 8">197901</strain>
    </source>
</reference>
<dbReference type="EMBL" id="QUTE01000635">
    <property type="protein sequence ID" value="RHZ41610.1"/>
    <property type="molecule type" value="Genomic_DNA"/>
</dbReference>
<name>A0A397G3W0_APHAT</name>
<dbReference type="SUPFAM" id="SSF51569">
    <property type="entry name" value="Aldolase"/>
    <property type="match status" value="1"/>
</dbReference>
<keyword evidence="6" id="KW-0057">Aromatic amino acid biosynthesis</keyword>
<dbReference type="GO" id="GO:0009423">
    <property type="term" value="P:chorismate biosynthetic process"/>
    <property type="evidence" value="ECO:0007669"/>
    <property type="project" value="UniProtKB-UniPathway"/>
</dbReference>
<comment type="similarity">
    <text evidence="2 6">Belongs to the class-II DAHP synthase family.</text>
</comment>
<accession>A0A397G3W0</accession>
<evidence type="ECO:0000256" key="1">
    <source>
        <dbReference type="ARBA" id="ARBA00004688"/>
    </source>
</evidence>
<keyword evidence="5" id="KW-0104">Cadmium</keyword>
<keyword evidence="3 6" id="KW-0808">Transferase</keyword>